<proteinExistence type="predicted"/>
<dbReference type="STRING" id="1156985.SAMN04488118_102115"/>
<gene>
    <name evidence="1" type="ORF">SAMN04488118_102115</name>
</gene>
<dbReference type="EMBL" id="FMWG01000002">
    <property type="protein sequence ID" value="SCZ53280.1"/>
    <property type="molecule type" value="Genomic_DNA"/>
</dbReference>
<evidence type="ECO:0000313" key="2">
    <source>
        <dbReference type="Proteomes" id="UP000198767"/>
    </source>
</evidence>
<organism evidence="1 2">
    <name type="scientific">Epibacterium ulvae</name>
    <dbReference type="NCBI Taxonomy" id="1156985"/>
    <lineage>
        <taxon>Bacteria</taxon>
        <taxon>Pseudomonadati</taxon>
        <taxon>Pseudomonadota</taxon>
        <taxon>Alphaproteobacteria</taxon>
        <taxon>Rhodobacterales</taxon>
        <taxon>Roseobacteraceae</taxon>
        <taxon>Epibacterium</taxon>
    </lineage>
</organism>
<evidence type="ECO:0000313" key="1">
    <source>
        <dbReference type="EMBL" id="SCZ53280.1"/>
    </source>
</evidence>
<name>A0A1G5PVJ8_9RHOB</name>
<dbReference type="AlphaFoldDB" id="A0A1G5PVJ8"/>
<keyword evidence="2" id="KW-1185">Reference proteome</keyword>
<dbReference type="Proteomes" id="UP000198767">
    <property type="component" value="Unassembled WGS sequence"/>
</dbReference>
<dbReference type="RefSeq" id="WP_232716303.1">
    <property type="nucleotide sequence ID" value="NZ_FMWG01000002.1"/>
</dbReference>
<protein>
    <submittedName>
        <fullName evidence="1">Uncharacterized protein</fullName>
    </submittedName>
</protein>
<accession>A0A1G5PVJ8</accession>
<sequence length="446" mass="49926">MSRTYVHNARYVIPSPTVRRNDKRLLLPTQMQVDAAIESMLLKRDNSSPVIVAAQHIDHQLSRPLYSVDDDPNAIAISHIENSLILSMEGDAHFISQCKNAIELFSASLQKPRLELRETIVGVGDKANLCAWEELCMRGTNFWMDWYQGFLDGKPLDWELQRRVALIPDPIWEEGPEAVAREIERIKTEWLAEQLPMAETIELNPEIRKFHAVPIPVENAPFTSALLDQVEDALEDCLDGHNGLRADMGDARKIKRVLSKYRDDPQNAELALTRVATSLRKQIHEDQWLPENTDNTALLSSVEDAVRGIRSNHPEVAQNRQEYAKLAIQELSEEDRNTLEQAKPILEEMSEARLADDFAADISELLNDAITPPSNGAPALPGADVSTRIFSRASKMALLVDQIQALEAKGADVFDSNRAKSLRLASGIGAFLYSLVQIGLRLFGVL</sequence>
<reference evidence="1 2" key="1">
    <citation type="submission" date="2016-10" db="EMBL/GenBank/DDBJ databases">
        <authorList>
            <person name="de Groot N.N."/>
        </authorList>
    </citation>
    <scope>NUCLEOTIDE SEQUENCE [LARGE SCALE GENOMIC DNA]</scope>
    <source>
        <strain evidence="1 2">U95</strain>
    </source>
</reference>